<reference evidence="14 15" key="1">
    <citation type="journal article" date="2016" name="Nat. Commun.">
        <title>Thousands of microbial genomes shed light on interconnected biogeochemical processes in an aquifer system.</title>
        <authorList>
            <person name="Anantharaman K."/>
            <person name="Brown C.T."/>
            <person name="Hug L.A."/>
            <person name="Sharon I."/>
            <person name="Castelle C.J."/>
            <person name="Probst A.J."/>
            <person name="Thomas B.C."/>
            <person name="Singh A."/>
            <person name="Wilkins M.J."/>
            <person name="Karaoz U."/>
            <person name="Brodie E.L."/>
            <person name="Williams K.H."/>
            <person name="Hubbard S.S."/>
            <person name="Banfield J.F."/>
        </authorList>
    </citation>
    <scope>NUCLEOTIDE SEQUENCE [LARGE SCALE GENOMIC DNA]</scope>
</reference>
<comment type="catalytic activity">
    <reaction evidence="11">
        <text>ATP + H2O = ADP + phosphate + H(+)</text>
        <dbReference type="Rhea" id="RHEA:13065"/>
        <dbReference type="ChEBI" id="CHEBI:15377"/>
        <dbReference type="ChEBI" id="CHEBI:15378"/>
        <dbReference type="ChEBI" id="CHEBI:30616"/>
        <dbReference type="ChEBI" id="CHEBI:43474"/>
        <dbReference type="ChEBI" id="CHEBI:456216"/>
        <dbReference type="EC" id="5.6.2.3"/>
    </reaction>
</comment>
<dbReference type="GO" id="GO:0005524">
    <property type="term" value="F:ATP binding"/>
    <property type="evidence" value="ECO:0007669"/>
    <property type="project" value="UniProtKB-UniRule"/>
</dbReference>
<evidence type="ECO:0000256" key="9">
    <source>
        <dbReference type="ARBA" id="ARBA00023204"/>
    </source>
</evidence>
<comment type="similarity">
    <text evidence="11">Belongs to the RecD family.</text>
</comment>
<keyword evidence="4 11" id="KW-0378">Hydrolase</keyword>
<gene>
    <name evidence="11" type="primary">recD</name>
    <name evidence="14" type="ORF">A2557_07830</name>
</gene>
<dbReference type="GO" id="GO:0043139">
    <property type="term" value="F:5'-3' DNA helicase activity"/>
    <property type="evidence" value="ECO:0007669"/>
    <property type="project" value="UniProtKB-UniRule"/>
</dbReference>
<keyword evidence="9 11" id="KW-0234">DNA repair</keyword>
<dbReference type="NCBIfam" id="TIGR01447">
    <property type="entry name" value="recD"/>
    <property type="match status" value="1"/>
</dbReference>
<dbReference type="PANTHER" id="PTHR43788:SF6">
    <property type="entry name" value="DNA HELICASE B"/>
    <property type="match status" value="1"/>
</dbReference>
<evidence type="ECO:0000256" key="7">
    <source>
        <dbReference type="ARBA" id="ARBA00022840"/>
    </source>
</evidence>
<dbReference type="InterPro" id="IPR027785">
    <property type="entry name" value="UvrD-like_helicase_C"/>
</dbReference>
<dbReference type="InterPro" id="IPR041851">
    <property type="entry name" value="RecD_N_sf"/>
</dbReference>
<dbReference type="InterPro" id="IPR006344">
    <property type="entry name" value="RecD"/>
</dbReference>
<comment type="function">
    <text evidence="11">A helicase/nuclease that prepares dsDNA breaks (DSB) for recombinational DNA repair. Binds to DSBs and unwinds DNA via a highly rapid and processive ATP-dependent bidirectional helicase activity. Unwinds dsDNA until it encounters a Chi (crossover hotspot instigator) sequence from the 3' direction. Cuts ssDNA a few nucleotides 3' to the Chi site. The properties and activities of the enzyme are changed at Chi. The Chi-altered holoenzyme produces a long 3'-ssDNA overhang and facilitates RecA-binding to the ssDNA for homologous DNA recombination and repair. Holoenzyme degrades any linearized DNA that is unable to undergo homologous recombination. In the holoenzyme this subunit has ssDNA-dependent ATPase and 5'-3' helicase activity. When added to pre-assembled RecBC greatly stimulates nuclease activity and augments holoenzyme processivity. Negatively regulates the RecA-loading ability of RecBCD.</text>
</comment>
<dbReference type="GO" id="GO:0000724">
    <property type="term" value="P:double-strand break repair via homologous recombination"/>
    <property type="evidence" value="ECO:0007669"/>
    <property type="project" value="UniProtKB-UniRule"/>
</dbReference>
<feature type="domain" description="RecBCD enzyme subunit RecD N-terminal" evidence="13">
    <location>
        <begin position="11"/>
        <end position="106"/>
    </location>
</feature>
<protein>
    <recommendedName>
        <fullName evidence="11">RecBCD enzyme subunit RecD</fullName>
        <ecNumber evidence="11">5.6.2.3</ecNumber>
    </recommendedName>
    <alternativeName>
        <fullName evidence="11">DNA 5'-3' helicase subunit RecD</fullName>
    </alternativeName>
    <alternativeName>
        <fullName evidence="11">Exonuclease V subunit RecD</fullName>
        <shortName evidence="11">ExoV subunit RecD</shortName>
    </alternativeName>
    <alternativeName>
        <fullName evidence="11">Helicase/nuclease RecBCD subunit RecD</fullName>
    </alternativeName>
</protein>
<dbReference type="Pfam" id="PF13245">
    <property type="entry name" value="AAA_19"/>
    <property type="match status" value="1"/>
</dbReference>
<evidence type="ECO:0000259" key="13">
    <source>
        <dbReference type="Pfam" id="PF21185"/>
    </source>
</evidence>
<dbReference type="Gene3D" id="1.10.10.1020">
    <property type="entry name" value="RecBCD complex, subunit RecD, N-terminal domain"/>
    <property type="match status" value="1"/>
</dbReference>
<proteinExistence type="inferred from homology"/>
<dbReference type="GO" id="GO:0016887">
    <property type="term" value="F:ATP hydrolysis activity"/>
    <property type="evidence" value="ECO:0007669"/>
    <property type="project" value="RHEA"/>
</dbReference>
<keyword evidence="6 11" id="KW-0269">Exonuclease</keyword>
<comment type="miscellaneous">
    <text evidence="11">In the RecBCD complex, RecB has a slow 3'-5' helicase, an exonuclease activity and loads RecA onto ssDNA, RecD has a fast 5'-3' helicase activity, while RecC stimulates the ATPase and processivity of the RecB helicase and contributes to recognition of the Chi site.</text>
</comment>
<evidence type="ECO:0000256" key="6">
    <source>
        <dbReference type="ARBA" id="ARBA00022839"/>
    </source>
</evidence>
<dbReference type="GO" id="GO:0008854">
    <property type="term" value="F:exodeoxyribonuclease V activity"/>
    <property type="evidence" value="ECO:0007669"/>
    <property type="project" value="InterPro"/>
</dbReference>
<dbReference type="Pfam" id="PF21185">
    <property type="entry name" value="RecD_N"/>
    <property type="match status" value="1"/>
</dbReference>
<dbReference type="InterPro" id="IPR050534">
    <property type="entry name" value="Coronavir_polyprotein_1ab"/>
</dbReference>
<comment type="caution">
    <text evidence="14">The sequence shown here is derived from an EMBL/GenBank/DDBJ whole genome shotgun (WGS) entry which is preliminary data.</text>
</comment>
<dbReference type="InterPro" id="IPR049550">
    <property type="entry name" value="RecD_N"/>
</dbReference>
<dbReference type="HAMAP" id="MF_01487">
    <property type="entry name" value="RecD"/>
    <property type="match status" value="1"/>
</dbReference>
<evidence type="ECO:0000256" key="8">
    <source>
        <dbReference type="ARBA" id="ARBA00023125"/>
    </source>
</evidence>
<evidence type="ECO:0000256" key="1">
    <source>
        <dbReference type="ARBA" id="ARBA00022722"/>
    </source>
</evidence>
<evidence type="ECO:0000313" key="15">
    <source>
        <dbReference type="Proteomes" id="UP000177583"/>
    </source>
</evidence>
<name>A0A1F6H3C3_9PROT</name>
<keyword evidence="2 11" id="KW-0547">Nucleotide-binding</keyword>
<keyword evidence="8 11" id="KW-0238">DNA-binding</keyword>
<comment type="subunit">
    <text evidence="11">Heterotrimer of RecB, RecC and RecD. All subunits contribute to DNA-binding.</text>
</comment>
<dbReference type="Proteomes" id="UP000177583">
    <property type="component" value="Unassembled WGS sequence"/>
</dbReference>
<dbReference type="Gene3D" id="3.40.50.300">
    <property type="entry name" value="P-loop containing nucleotide triphosphate hydrolases"/>
    <property type="match status" value="2"/>
</dbReference>
<keyword evidence="5 11" id="KW-0347">Helicase</keyword>
<dbReference type="InterPro" id="IPR027417">
    <property type="entry name" value="P-loop_NTPase"/>
</dbReference>
<evidence type="ECO:0000256" key="5">
    <source>
        <dbReference type="ARBA" id="ARBA00022806"/>
    </source>
</evidence>
<dbReference type="AlphaFoldDB" id="A0A1F6H3C3"/>
<dbReference type="EMBL" id="MFNF01000001">
    <property type="protein sequence ID" value="OGH04879.1"/>
    <property type="molecule type" value="Genomic_DNA"/>
</dbReference>
<keyword evidence="10 11" id="KW-0413">Isomerase</keyword>
<evidence type="ECO:0000256" key="10">
    <source>
        <dbReference type="ARBA" id="ARBA00023235"/>
    </source>
</evidence>
<evidence type="ECO:0000259" key="12">
    <source>
        <dbReference type="Pfam" id="PF13538"/>
    </source>
</evidence>
<keyword evidence="7 11" id="KW-0067">ATP-binding</keyword>
<evidence type="ECO:0000256" key="4">
    <source>
        <dbReference type="ARBA" id="ARBA00022801"/>
    </source>
</evidence>
<feature type="binding site" evidence="11">
    <location>
        <begin position="169"/>
        <end position="176"/>
    </location>
    <ligand>
        <name>ATP</name>
        <dbReference type="ChEBI" id="CHEBI:30616"/>
    </ligand>
</feature>
<sequence length="595" mass="65181">MRWNLINLAKAKLLSSLDRQFALHLAGPGQPAELYATLALVRRSLGLGHIGCALEDLCQSRYLSPDGPLEFEAPAVEELLKILSRTSFLGGPGDYRPLVLEGGLLYLHKYHRYQQRLITLVRERLDRPSHSLDPATLADLDRWFPTGPWEGQKLAAGLALAQEFFLLTGGPGTGKTTTAFWVLTLAQARRLRSGKEPLKLALLAPTGKAAARLSESVAAQLAHHAPALDPLLAACLKVEAQTIHRFLGFLPQGQGRFLYHQENQSDRELVLVDEASMVDLPLFVKLLEAIPLGAQVILMGDPDQLAAVESGAVFKDLTQDQDLRRPSVRLKQSLPPAVELGALGPKLLDHRLRLTYSHRFAEQTGIGQLAQALRTGDETAWDHFVNSGDLAQKPASSPLQLGQSLELWVKEQEPYRPLLNAKDPSAALGAIKRVQLLCALREGPFGVSGLNRRLQELLFPGTLWDQLPIRPILITANDPDLGLFNGDPGVILGGQAWFEGPQGPRAVALSLLPPHEPAFALTVHKSQGSEYEEVALVLPPTTQEILSLELLYTALTRAKKRFLLLGERPVFEGALKVRSTRRSGLREALWGEGEG</sequence>
<feature type="domain" description="UvrD-like helicase C-terminal" evidence="12">
    <location>
        <begin position="518"/>
        <end position="564"/>
    </location>
</feature>
<evidence type="ECO:0000256" key="11">
    <source>
        <dbReference type="HAMAP-Rule" id="MF_01487"/>
    </source>
</evidence>
<dbReference type="EC" id="5.6.2.3" evidence="11"/>
<dbReference type="CDD" id="cd18809">
    <property type="entry name" value="SF1_C_RecD"/>
    <property type="match status" value="1"/>
</dbReference>
<organism evidence="14 15">
    <name type="scientific">Candidatus Lambdaproteobacteria bacterium RIFOXYD2_FULL_56_26</name>
    <dbReference type="NCBI Taxonomy" id="1817773"/>
    <lineage>
        <taxon>Bacteria</taxon>
        <taxon>Pseudomonadati</taxon>
        <taxon>Pseudomonadota</taxon>
        <taxon>Candidatus Lambdaproteobacteria</taxon>
    </lineage>
</organism>
<dbReference type="CDD" id="cd17933">
    <property type="entry name" value="DEXSc_RecD-like"/>
    <property type="match status" value="1"/>
</dbReference>
<dbReference type="SUPFAM" id="SSF52540">
    <property type="entry name" value="P-loop containing nucleoside triphosphate hydrolases"/>
    <property type="match status" value="2"/>
</dbReference>
<dbReference type="PANTHER" id="PTHR43788">
    <property type="entry name" value="DNA2/NAM7 HELICASE FAMILY MEMBER"/>
    <property type="match status" value="1"/>
</dbReference>
<dbReference type="GO" id="GO:0017116">
    <property type="term" value="F:single-stranded DNA helicase activity"/>
    <property type="evidence" value="ECO:0007669"/>
    <property type="project" value="TreeGrafter"/>
</dbReference>
<keyword evidence="1 11" id="KW-0540">Nuclease</keyword>
<dbReference type="GO" id="GO:0003677">
    <property type="term" value="F:DNA binding"/>
    <property type="evidence" value="ECO:0007669"/>
    <property type="project" value="UniProtKB-UniRule"/>
</dbReference>
<dbReference type="GO" id="GO:0009338">
    <property type="term" value="C:exodeoxyribonuclease V complex"/>
    <property type="evidence" value="ECO:0007669"/>
    <property type="project" value="InterPro"/>
</dbReference>
<accession>A0A1F6H3C3</accession>
<evidence type="ECO:0000256" key="2">
    <source>
        <dbReference type="ARBA" id="ARBA00022741"/>
    </source>
</evidence>
<dbReference type="Pfam" id="PF13538">
    <property type="entry name" value="UvrD_C_2"/>
    <property type="match status" value="1"/>
</dbReference>
<evidence type="ECO:0000313" key="14">
    <source>
        <dbReference type="EMBL" id="OGH04879.1"/>
    </source>
</evidence>
<evidence type="ECO:0000256" key="3">
    <source>
        <dbReference type="ARBA" id="ARBA00022763"/>
    </source>
</evidence>
<keyword evidence="3 11" id="KW-0227">DNA damage</keyword>